<sequence>MLEITSHGRYDFMYLRIDFANQCNVGYAFINFATPEDIIPFALARQGRRWTIFNSTPFDRSPRAAVQVRTLVKRLEPIIMELDGGPSVVGEKITTTTVAYHLATHYSSHPPPGGDRSDANAAKYASTT</sequence>
<dbReference type="Pfam" id="PF04059">
    <property type="entry name" value="RRM_2"/>
    <property type="match status" value="1"/>
</dbReference>
<evidence type="ECO:0000259" key="2">
    <source>
        <dbReference type="Pfam" id="PF04059"/>
    </source>
</evidence>
<comment type="caution">
    <text evidence="3">The sequence shown here is derived from an EMBL/GenBank/DDBJ whole genome shotgun (WGS) entry which is preliminary data.</text>
</comment>
<evidence type="ECO:0000313" key="3">
    <source>
        <dbReference type="EMBL" id="KPI35994.1"/>
    </source>
</evidence>
<feature type="domain" description="Mei2-like C-terminal RNA recognition motif" evidence="2">
    <location>
        <begin position="3"/>
        <end position="66"/>
    </location>
</feature>
<gene>
    <name evidence="3" type="ORF">AB675_10451</name>
</gene>
<dbReference type="AlphaFoldDB" id="A0A0N1NW64"/>
<dbReference type="STRING" id="1664694.A0A0N1NW64"/>
<evidence type="ECO:0000313" key="4">
    <source>
        <dbReference type="Proteomes" id="UP000038010"/>
    </source>
</evidence>
<protein>
    <submittedName>
        <fullName evidence="3">Meiosis protein mei2</fullName>
    </submittedName>
</protein>
<dbReference type="Proteomes" id="UP000038010">
    <property type="component" value="Unassembled WGS sequence"/>
</dbReference>
<dbReference type="InterPro" id="IPR007201">
    <property type="entry name" value="Mei2-like_Rrm_C"/>
</dbReference>
<organism evidence="3 4">
    <name type="scientific">Cyphellophora attinorum</name>
    <dbReference type="NCBI Taxonomy" id="1664694"/>
    <lineage>
        <taxon>Eukaryota</taxon>
        <taxon>Fungi</taxon>
        <taxon>Dikarya</taxon>
        <taxon>Ascomycota</taxon>
        <taxon>Pezizomycotina</taxon>
        <taxon>Eurotiomycetes</taxon>
        <taxon>Chaetothyriomycetidae</taxon>
        <taxon>Chaetothyriales</taxon>
        <taxon>Cyphellophoraceae</taxon>
        <taxon>Cyphellophora</taxon>
    </lineage>
</organism>
<dbReference type="RefSeq" id="XP_017995957.1">
    <property type="nucleotide sequence ID" value="XM_018139225.1"/>
</dbReference>
<evidence type="ECO:0000256" key="1">
    <source>
        <dbReference type="SAM" id="MobiDB-lite"/>
    </source>
</evidence>
<dbReference type="GeneID" id="28731105"/>
<proteinExistence type="predicted"/>
<dbReference type="EMBL" id="LFJN01000035">
    <property type="protein sequence ID" value="KPI35994.1"/>
    <property type="molecule type" value="Genomic_DNA"/>
</dbReference>
<dbReference type="OrthoDB" id="417481at2759"/>
<keyword evidence="4" id="KW-1185">Reference proteome</keyword>
<name>A0A0N1NW64_9EURO</name>
<accession>A0A0N1NW64</accession>
<feature type="region of interest" description="Disordered" evidence="1">
    <location>
        <begin position="106"/>
        <end position="128"/>
    </location>
</feature>
<reference evidence="3 4" key="1">
    <citation type="submission" date="2015-06" db="EMBL/GenBank/DDBJ databases">
        <title>Draft genome of the ant-associated black yeast Phialophora attae CBS 131958.</title>
        <authorList>
            <person name="Moreno L.F."/>
            <person name="Stielow B.J."/>
            <person name="de Hoog S."/>
            <person name="Vicente V.A."/>
            <person name="Weiss V.A."/>
            <person name="de Vries M."/>
            <person name="Cruz L.M."/>
            <person name="Souza E.M."/>
        </authorList>
    </citation>
    <scope>NUCLEOTIDE SEQUENCE [LARGE SCALE GENOMIC DNA]</scope>
    <source>
        <strain evidence="3 4">CBS 131958</strain>
    </source>
</reference>
<dbReference type="VEuPathDB" id="FungiDB:AB675_10451"/>